<gene>
    <name evidence="1" type="ORF">JY572_14780</name>
</gene>
<evidence type="ECO:0000313" key="1">
    <source>
        <dbReference type="EMBL" id="QSQ17243.1"/>
    </source>
</evidence>
<keyword evidence="2" id="KW-1185">Reference proteome</keyword>
<dbReference type="EMBL" id="CP071091">
    <property type="protein sequence ID" value="QSQ17243.1"/>
    <property type="molecule type" value="Genomic_DNA"/>
</dbReference>
<name>A0ABX7NLV9_9BACT</name>
<proteinExistence type="predicted"/>
<dbReference type="Proteomes" id="UP000663090">
    <property type="component" value="Chromosome"/>
</dbReference>
<reference evidence="1 2" key="1">
    <citation type="submission" date="2021-02" db="EMBL/GenBank/DDBJ databases">
        <title>De Novo genome assembly of isolated myxobacteria.</title>
        <authorList>
            <person name="Stevens D.C."/>
        </authorList>
    </citation>
    <scope>NUCLEOTIDE SEQUENCE [LARGE SCALE GENOMIC DNA]</scope>
    <source>
        <strain evidence="1 2">SCHIC003</strain>
    </source>
</reference>
<protein>
    <submittedName>
        <fullName evidence="1">Uncharacterized protein</fullName>
    </submittedName>
</protein>
<dbReference type="RefSeq" id="WP_206718877.1">
    <property type="nucleotide sequence ID" value="NZ_CP071091.1"/>
</dbReference>
<accession>A0ABX7NLV9</accession>
<sequence>MLESLLVVVRRTDTALTPLCNPPLGVAAHGDGARHGVDQATLRFGFALLLFLLNFALDFLQELASNLLVLALGGLESSDSLAVVEPDPEER</sequence>
<evidence type="ECO:0000313" key="2">
    <source>
        <dbReference type="Proteomes" id="UP000663090"/>
    </source>
</evidence>
<organism evidence="1 2">
    <name type="scientific">Myxococcus landrumensis</name>
    <dbReference type="NCBI Taxonomy" id="2813577"/>
    <lineage>
        <taxon>Bacteria</taxon>
        <taxon>Pseudomonadati</taxon>
        <taxon>Myxococcota</taxon>
        <taxon>Myxococcia</taxon>
        <taxon>Myxococcales</taxon>
        <taxon>Cystobacterineae</taxon>
        <taxon>Myxococcaceae</taxon>
        <taxon>Myxococcus</taxon>
    </lineage>
</organism>